<evidence type="ECO:0000313" key="5">
    <source>
        <dbReference type="Proteomes" id="UP000825935"/>
    </source>
</evidence>
<dbReference type="GO" id="GO:0008033">
    <property type="term" value="P:tRNA processing"/>
    <property type="evidence" value="ECO:0007669"/>
    <property type="project" value="UniProtKB-KW"/>
</dbReference>
<accession>A0A8T2U0M4</accession>
<dbReference type="Proteomes" id="UP000825935">
    <property type="component" value="Chromosome 11"/>
</dbReference>
<dbReference type="EMBL" id="CM035416">
    <property type="protein sequence ID" value="KAH7426229.1"/>
    <property type="molecule type" value="Genomic_DNA"/>
</dbReference>
<keyword evidence="5" id="KW-1185">Reference proteome</keyword>
<gene>
    <name evidence="4" type="ORF">KP509_11G091300</name>
</gene>
<evidence type="ECO:0000256" key="3">
    <source>
        <dbReference type="ARBA" id="ARBA00022694"/>
    </source>
</evidence>
<organism evidence="4 5">
    <name type="scientific">Ceratopteris richardii</name>
    <name type="common">Triangle waterfern</name>
    <dbReference type="NCBI Taxonomy" id="49495"/>
    <lineage>
        <taxon>Eukaryota</taxon>
        <taxon>Viridiplantae</taxon>
        <taxon>Streptophyta</taxon>
        <taxon>Embryophyta</taxon>
        <taxon>Tracheophyta</taxon>
        <taxon>Polypodiopsida</taxon>
        <taxon>Polypodiidae</taxon>
        <taxon>Polypodiales</taxon>
        <taxon>Pteridineae</taxon>
        <taxon>Pteridaceae</taxon>
        <taxon>Parkerioideae</taxon>
        <taxon>Ceratopteris</taxon>
    </lineage>
</organism>
<dbReference type="GO" id="GO:0005655">
    <property type="term" value="C:nucleolar ribonuclease P complex"/>
    <property type="evidence" value="ECO:0007669"/>
    <property type="project" value="TreeGrafter"/>
</dbReference>
<comment type="caution">
    <text evidence="4">The sequence shown here is derived from an EMBL/GenBank/DDBJ whole genome shotgun (WGS) entry which is preliminary data.</text>
</comment>
<dbReference type="GO" id="GO:0003723">
    <property type="term" value="F:RNA binding"/>
    <property type="evidence" value="ECO:0007669"/>
    <property type="project" value="TreeGrafter"/>
</dbReference>
<dbReference type="Pfam" id="PF01876">
    <property type="entry name" value="RNase_P_p30"/>
    <property type="match status" value="1"/>
</dbReference>
<dbReference type="OrthoDB" id="17948at2759"/>
<dbReference type="OMA" id="ANEDNHE"/>
<protein>
    <submittedName>
        <fullName evidence="4">Uncharacterized protein</fullName>
    </submittedName>
</protein>
<proteinExistence type="inferred from homology"/>
<dbReference type="AlphaFoldDB" id="A0A8T2U0M4"/>
<dbReference type="Gene3D" id="3.20.20.140">
    <property type="entry name" value="Metal-dependent hydrolases"/>
    <property type="match status" value="1"/>
</dbReference>
<comment type="similarity">
    <text evidence="2">Belongs to the eukaryotic/archaeal RNase P protein component 3 family.</text>
</comment>
<evidence type="ECO:0000256" key="1">
    <source>
        <dbReference type="ARBA" id="ARBA00004123"/>
    </source>
</evidence>
<name>A0A8T2U0M4_CERRI</name>
<dbReference type="PANTHER" id="PTHR13031:SF0">
    <property type="entry name" value="RIBONUCLEASE P PROTEIN SUBUNIT P30"/>
    <property type="match status" value="1"/>
</dbReference>
<dbReference type="SUPFAM" id="SSF89550">
    <property type="entry name" value="PHP domain-like"/>
    <property type="match status" value="1"/>
</dbReference>
<dbReference type="InterPro" id="IPR002738">
    <property type="entry name" value="RNase_P_p30"/>
</dbReference>
<keyword evidence="3" id="KW-0819">tRNA processing</keyword>
<comment type="subcellular location">
    <subcellularLocation>
        <location evidence="1">Nucleus</location>
    </subcellularLocation>
</comment>
<evidence type="ECO:0000313" key="4">
    <source>
        <dbReference type="EMBL" id="KAH7426229.1"/>
    </source>
</evidence>
<reference evidence="4" key="1">
    <citation type="submission" date="2021-08" db="EMBL/GenBank/DDBJ databases">
        <title>WGS assembly of Ceratopteris richardii.</title>
        <authorList>
            <person name="Marchant D.B."/>
            <person name="Chen G."/>
            <person name="Jenkins J."/>
            <person name="Shu S."/>
            <person name="Leebens-Mack J."/>
            <person name="Grimwood J."/>
            <person name="Schmutz J."/>
            <person name="Soltis P."/>
            <person name="Soltis D."/>
            <person name="Chen Z.-H."/>
        </authorList>
    </citation>
    <scope>NUCLEOTIDE SEQUENCE</scope>
    <source>
        <strain evidence="4">Whitten #5841</strain>
        <tissue evidence="4">Leaf</tissue>
    </source>
</reference>
<evidence type="ECO:0000256" key="2">
    <source>
        <dbReference type="ARBA" id="ARBA00007331"/>
    </source>
</evidence>
<sequence length="408" mass="45208">MNLQGAMAKSSKAKKRRRKSTGFYDLNLLTEGTSHAERVALAVTSFELGYSGIAFNHVVKGSLSDAHACKSRCVDLSAIVSADPGVAQSAHFHRDVLGVPPARRSFRQYNRLTITIETAIQTNAVNAANPVIRSYDIIAVRPTSQKAFDQACAHLEVDLICLDFLHRMPLRLSASSVQAAVQRGVFFEISFSGVLQDVKARRELFANTQILKGLTKGQNIIFTSGARRPMELRGPNDVANLATLLGLSREAAKLSITRNCEVVIVNCLSRKTTYKSAVIVEKIQDWELSKPDDTWFEVPKFWDPLSVSKSEEDQFLLPEKMKSMKALEITTDREKCLGEQEGKVDQVSEQGLNSAECFESIPQDDEDNFLSIDFTNAVKSPSGGDVKAEREMLAKLSKHLGKSKKRKR</sequence>
<dbReference type="InterPro" id="IPR016195">
    <property type="entry name" value="Pol/histidinol_Pase-like"/>
</dbReference>
<dbReference type="PANTHER" id="PTHR13031">
    <property type="entry name" value="RIBONUCLEASE P SUBUNIT P30"/>
    <property type="match status" value="1"/>
</dbReference>